<proteinExistence type="predicted"/>
<dbReference type="EMBL" id="CP013118">
    <property type="protein sequence ID" value="ALO17418.1"/>
    <property type="molecule type" value="Genomic_DNA"/>
</dbReference>
<feature type="chain" id="PRO_5006599636" description="HYR domain-containing protein" evidence="2">
    <location>
        <begin position="29"/>
        <end position="588"/>
    </location>
</feature>
<dbReference type="InterPro" id="IPR026444">
    <property type="entry name" value="Secre_tail"/>
</dbReference>
<evidence type="ECO:0000256" key="1">
    <source>
        <dbReference type="ARBA" id="ARBA00022737"/>
    </source>
</evidence>
<dbReference type="PATRIC" id="fig|1307839.3.peg.4084"/>
<evidence type="ECO:0000259" key="3">
    <source>
        <dbReference type="PROSITE" id="PS50825"/>
    </source>
</evidence>
<reference evidence="4 5" key="1">
    <citation type="submission" date="2015-11" db="EMBL/GenBank/DDBJ databases">
        <title>Description and complete genome sequence of a novel strain predominating in hypersaline microbial mats and representing a new family of the Bacteriodetes phylum.</title>
        <authorList>
            <person name="Spring S."/>
            <person name="Bunk B."/>
            <person name="Sproer C."/>
            <person name="Klenk H.-P."/>
        </authorList>
    </citation>
    <scope>NUCLEOTIDE SEQUENCE [LARGE SCALE GENOMIC DNA]</scope>
    <source>
        <strain evidence="4 5">L21-Spi-D4</strain>
    </source>
</reference>
<dbReference type="STRING" id="1307839.L21SP5_03825"/>
<sequence precursor="true">MNNSGIFFTKIFLVSTLLMCALTGKSQTATPPSAGDGTADNPYEISNLDNLYWLTQDSLLWDKHYVQIADIDASATITWNDSLGFDMIGTDSVPFSGNYDGQHHTIDYLYINRPNENKIAFFKMVSNSAQVSNLGLININFTGLKRVGGLFATCKATVSNCYTHGSVHATYAGTNVTGGFAAASYGYINNCYSDVVVSSPEGNYIAGFVGTVDNNSMISNSYSLGSVVGNVKVGGFLGTIGSGSTINNCYTATNVSGNEPAGGFSGLSHSGADINNCFWDSVQCGTSISADGIPLNTEQMQNATNFINEDWDFAGESTNGSEDIWGMNCNDNGGYPFLGWQGFTDDLSDPVPDVASLEEVVAECEVAVLDIPTATDDCSGQIEGTPDVEFPVTQTTLITWTYDDGNGNTSTQTQNLIIEEDVTPPEISVVDSITVNLQEGESAYIVEGNELDATATDNCNIQVLMNDNNNSASLADEVFNPGVHDVIWIATDLSGNGTSKTTTITVNAFNSISPSVQNRIVIYPNPSKGQVTIANASGYNVKIMDMAGRLVKEKAISTNNYQVDLRKGIYLVQLTSNKETQTSVLMVE</sequence>
<gene>
    <name evidence="4" type="ORF">L21SP5_03825</name>
</gene>
<dbReference type="InterPro" id="IPR003410">
    <property type="entry name" value="HYR_dom"/>
</dbReference>
<keyword evidence="1" id="KW-0677">Repeat</keyword>
<protein>
    <recommendedName>
        <fullName evidence="3">HYR domain-containing protein</fullName>
    </recommendedName>
</protein>
<dbReference type="PANTHER" id="PTHR24273:SF32">
    <property type="entry name" value="HYALIN"/>
    <property type="match status" value="1"/>
</dbReference>
<dbReference type="Proteomes" id="UP000064893">
    <property type="component" value="Chromosome"/>
</dbReference>
<organism evidence="4 5">
    <name type="scientific">Salinivirga cyanobacteriivorans</name>
    <dbReference type="NCBI Taxonomy" id="1307839"/>
    <lineage>
        <taxon>Bacteria</taxon>
        <taxon>Pseudomonadati</taxon>
        <taxon>Bacteroidota</taxon>
        <taxon>Bacteroidia</taxon>
        <taxon>Bacteroidales</taxon>
        <taxon>Salinivirgaceae</taxon>
        <taxon>Salinivirga</taxon>
    </lineage>
</organism>
<name>A0A0S2I574_9BACT</name>
<dbReference type="PROSITE" id="PS50825">
    <property type="entry name" value="HYR"/>
    <property type="match status" value="1"/>
</dbReference>
<dbReference type="PANTHER" id="PTHR24273">
    <property type="entry name" value="FI04643P-RELATED"/>
    <property type="match status" value="1"/>
</dbReference>
<dbReference type="Pfam" id="PF18962">
    <property type="entry name" value="Por_Secre_tail"/>
    <property type="match status" value="1"/>
</dbReference>
<keyword evidence="2" id="KW-0732">Signal</keyword>
<evidence type="ECO:0000313" key="4">
    <source>
        <dbReference type="EMBL" id="ALO17418.1"/>
    </source>
</evidence>
<feature type="signal peptide" evidence="2">
    <location>
        <begin position="1"/>
        <end position="28"/>
    </location>
</feature>
<feature type="domain" description="HYR" evidence="3">
    <location>
        <begin position="420"/>
        <end position="508"/>
    </location>
</feature>
<keyword evidence="5" id="KW-1185">Reference proteome</keyword>
<evidence type="ECO:0000313" key="5">
    <source>
        <dbReference type="Proteomes" id="UP000064893"/>
    </source>
</evidence>
<dbReference type="Gene3D" id="2.160.20.110">
    <property type="match status" value="1"/>
</dbReference>
<accession>A0A0S2I574</accession>
<dbReference type="AlphaFoldDB" id="A0A0S2I574"/>
<dbReference type="NCBIfam" id="TIGR04183">
    <property type="entry name" value="Por_Secre_tail"/>
    <property type="match status" value="1"/>
</dbReference>
<dbReference type="KEGG" id="blq:L21SP5_03825"/>
<evidence type="ECO:0000256" key="2">
    <source>
        <dbReference type="SAM" id="SignalP"/>
    </source>
</evidence>